<evidence type="ECO:0000256" key="9">
    <source>
        <dbReference type="HAMAP-Rule" id="MF_00108"/>
    </source>
</evidence>
<dbReference type="InterPro" id="IPR001228">
    <property type="entry name" value="IspD"/>
</dbReference>
<dbReference type="NCBIfam" id="TIGR00453">
    <property type="entry name" value="ispD"/>
    <property type="match status" value="1"/>
</dbReference>
<dbReference type="PANTHER" id="PTHR32125:SF8">
    <property type="entry name" value="RIBITOL-5-PHOSPHATE CYTIDYLYLTRANSFERASE"/>
    <property type="match status" value="1"/>
</dbReference>
<dbReference type="Pfam" id="PF01128">
    <property type="entry name" value="IspD"/>
    <property type="match status" value="1"/>
</dbReference>
<evidence type="ECO:0000256" key="6">
    <source>
        <dbReference type="ARBA" id="ARBA00022944"/>
    </source>
</evidence>
<evidence type="ECO:0000256" key="1">
    <source>
        <dbReference type="ARBA" id="ARBA00001282"/>
    </source>
</evidence>
<dbReference type="HAMAP" id="MF_02068">
    <property type="entry name" value="TarI"/>
    <property type="match status" value="1"/>
</dbReference>
<evidence type="ECO:0000313" key="11">
    <source>
        <dbReference type="EMBL" id="KQC84681.1"/>
    </source>
</evidence>
<feature type="binding site" evidence="10">
    <location>
        <begin position="82"/>
        <end position="88"/>
    </location>
    <ligand>
        <name>CTP</name>
        <dbReference type="ChEBI" id="CHEBI:37563"/>
    </ligand>
</feature>
<evidence type="ECO:0000256" key="3">
    <source>
        <dbReference type="ARBA" id="ARBA00009789"/>
    </source>
</evidence>
<evidence type="ECO:0000256" key="2">
    <source>
        <dbReference type="ARBA" id="ARBA00004787"/>
    </source>
</evidence>
<feature type="site" description="Positions ribitol 5-phosphate for the nucleophilic attack" evidence="10">
    <location>
        <position position="217"/>
    </location>
</feature>
<keyword evidence="12" id="KW-1185">Reference proteome</keyword>
<evidence type="ECO:0000256" key="10">
    <source>
        <dbReference type="HAMAP-Rule" id="MF_02068"/>
    </source>
</evidence>
<protein>
    <recommendedName>
        <fullName evidence="9 10">Multifunctional fusion protein</fullName>
    </recommendedName>
    <domain>
        <recommendedName>
            <fullName evidence="9">2-C-methyl-D-erythritol 4-phosphate cytidylyltransferase</fullName>
            <ecNumber evidence="9">2.7.7.60</ecNumber>
        </recommendedName>
        <alternativeName>
            <fullName evidence="9">4-diphosphocytidyl-2C-methyl-D-erythritol synthase</fullName>
        </alternativeName>
        <alternativeName>
            <fullName evidence="9">MEP cytidylyltransferase</fullName>
            <shortName evidence="9">MCT</shortName>
        </alternativeName>
    </domain>
    <domain>
        <recommendedName>
            <fullName evidence="10">Ribitol-5-phosphate cytidylyltransferase</fullName>
            <ecNumber evidence="10">2.7.7.40</ecNumber>
        </recommendedName>
    </domain>
</protein>
<dbReference type="InterPro" id="IPR029044">
    <property type="entry name" value="Nucleotide-diphossugar_trans"/>
</dbReference>
<dbReference type="PANTHER" id="PTHR32125">
    <property type="entry name" value="2-C-METHYL-D-ERYTHRITOL 4-PHOSPHATE CYTIDYLYLTRANSFERASE, CHLOROPLASTIC"/>
    <property type="match status" value="1"/>
</dbReference>
<keyword evidence="5 9" id="KW-0548">Nucleotidyltransferase</keyword>
<feature type="site" description="Transition state stabilizer" evidence="9">
    <location>
        <position position="21"/>
    </location>
</feature>
<dbReference type="GO" id="GO:0019350">
    <property type="term" value="P:teichoic acid biosynthetic process"/>
    <property type="evidence" value="ECO:0007669"/>
    <property type="project" value="UniProtKB-KW"/>
</dbReference>
<dbReference type="SUPFAM" id="SSF53448">
    <property type="entry name" value="Nucleotide-diphospho-sugar transferases"/>
    <property type="match status" value="1"/>
</dbReference>
<dbReference type="NCBIfam" id="NF001183">
    <property type="entry name" value="PRK00155.1-3"/>
    <property type="match status" value="1"/>
</dbReference>
<dbReference type="InterPro" id="IPR050088">
    <property type="entry name" value="IspD/TarI_cytidylyltransf_bact"/>
</dbReference>
<dbReference type="PROSITE" id="PS01295">
    <property type="entry name" value="ISPD"/>
    <property type="match status" value="1"/>
</dbReference>
<comment type="function">
    <text evidence="10">Catalyzes the transfer of the cytidylyl group of CTP to D-ribitol 5-phosphate.</text>
</comment>
<feature type="site" description="Transition state stabilizer" evidence="9">
    <location>
        <position position="14"/>
    </location>
</feature>
<evidence type="ECO:0000256" key="8">
    <source>
        <dbReference type="ARBA" id="ARBA00023316"/>
    </source>
</evidence>
<proteinExistence type="inferred from homology"/>
<feature type="site" description="Positions MEP for the nucleophilic attack" evidence="9">
    <location>
        <position position="217"/>
    </location>
</feature>
<name>A0AAW3JQV2_9FIRM</name>
<keyword evidence="4 9" id="KW-0808">Transferase</keyword>
<gene>
    <name evidence="9" type="primary">ispD</name>
    <name evidence="11" type="ORF">APZ18_08075</name>
</gene>
<evidence type="ECO:0000256" key="5">
    <source>
        <dbReference type="ARBA" id="ARBA00022695"/>
    </source>
</evidence>
<comment type="catalytic activity">
    <reaction evidence="1 9">
        <text>2-C-methyl-D-erythritol 4-phosphate + CTP + H(+) = 4-CDP-2-C-methyl-D-erythritol + diphosphate</text>
        <dbReference type="Rhea" id="RHEA:13429"/>
        <dbReference type="ChEBI" id="CHEBI:15378"/>
        <dbReference type="ChEBI" id="CHEBI:33019"/>
        <dbReference type="ChEBI" id="CHEBI:37563"/>
        <dbReference type="ChEBI" id="CHEBI:57823"/>
        <dbReference type="ChEBI" id="CHEBI:58262"/>
        <dbReference type="EC" id="2.7.7.60"/>
    </reaction>
</comment>
<evidence type="ECO:0000256" key="4">
    <source>
        <dbReference type="ARBA" id="ARBA00022679"/>
    </source>
</evidence>
<comment type="similarity">
    <text evidence="3 9">Belongs to the IspD/TarI cytidylyltransferase family. IspD subfamily.</text>
</comment>
<dbReference type="EMBL" id="LLKB01000005">
    <property type="protein sequence ID" value="KQC84681.1"/>
    <property type="molecule type" value="Genomic_DNA"/>
</dbReference>
<comment type="caution">
    <text evidence="10">Lacks conserved residue(s) required for the propagation of feature annotation.</text>
</comment>
<evidence type="ECO:0000313" key="12">
    <source>
        <dbReference type="Proteomes" id="UP000050833"/>
    </source>
</evidence>
<keyword evidence="8" id="KW-0961">Cell wall biogenesis/degradation</keyword>
<dbReference type="GO" id="GO:0019288">
    <property type="term" value="P:isopentenyl diphosphate biosynthetic process, methylerythritol 4-phosphate pathway"/>
    <property type="evidence" value="ECO:0007669"/>
    <property type="project" value="UniProtKB-UniRule"/>
</dbReference>
<feature type="binding site" evidence="10">
    <location>
        <begin position="7"/>
        <end position="10"/>
    </location>
    <ligand>
        <name>CTP</name>
        <dbReference type="ChEBI" id="CHEBI:37563"/>
    </ligand>
</feature>
<dbReference type="Gene3D" id="3.90.550.10">
    <property type="entry name" value="Spore Coat Polysaccharide Biosynthesis Protein SpsA, Chain A"/>
    <property type="match status" value="1"/>
</dbReference>
<sequence>MIFGLILAGGVGSRMGADKPKQYLEIGDKPIIVHTIERFIEYESFEKIIVLCPDEWIGYTRDIIKDKCENKKAADIEIITGGDSRNETIMNGIAYIEEHYGVDDDTIIVTHDAARPFINNRIISENVGKTLEYGAATTAIPAVDTILDCNNGVIENIPDRSSMYQCQTPQTFHAKQLRELYFSLTDSERGILTDASKILVLSGKKVAIVNGERTNIKITYKEDMIFAESIAKQIFSIRSATCS</sequence>
<dbReference type="EC" id="2.7.7.60" evidence="9"/>
<feature type="site" description="Positions MEP for the nucleophilic attack" evidence="9">
    <location>
        <position position="160"/>
    </location>
</feature>
<dbReference type="AlphaFoldDB" id="A0AAW3JQV2"/>
<dbReference type="Proteomes" id="UP000050833">
    <property type="component" value="Unassembled WGS sequence"/>
</dbReference>
<comment type="caution">
    <text evidence="11">The sequence shown here is derived from an EMBL/GenBank/DDBJ whole genome shotgun (WGS) entry which is preliminary data.</text>
</comment>
<dbReference type="InterPro" id="IPR034683">
    <property type="entry name" value="IspD/TarI"/>
</dbReference>
<keyword evidence="6" id="KW-0777">Teichoic acid biosynthesis</keyword>
<comment type="similarity">
    <text evidence="10">Belongs to the IspD/TarI cytidylyltransferase family. TarI subfamily.</text>
</comment>
<dbReference type="GO" id="GO:0047349">
    <property type="term" value="F:D-ribitol-5-phosphate cytidylyltransferase activity"/>
    <property type="evidence" value="ECO:0007669"/>
    <property type="project" value="UniProtKB-UniRule"/>
</dbReference>
<reference evidence="11 12" key="1">
    <citation type="submission" date="2015-10" db="EMBL/GenBank/DDBJ databases">
        <title>Butyribacter intestini gen. nov., sp. nov., a butyric acid-producing bacterium of the family Lachnospiraceae isolated from the human faeces.</title>
        <authorList>
            <person name="Zou Y."/>
            <person name="Xue W."/>
            <person name="Luo G."/>
            <person name="Lv M."/>
        </authorList>
    </citation>
    <scope>NUCLEOTIDE SEQUENCE [LARGE SCALE GENOMIC DNA]</scope>
    <source>
        <strain evidence="11 12">TF01-11</strain>
    </source>
</reference>
<dbReference type="CDD" id="cd02516">
    <property type="entry name" value="CDP-ME_synthetase"/>
    <property type="match status" value="1"/>
</dbReference>
<dbReference type="GO" id="GO:0050518">
    <property type="term" value="F:2-C-methyl-D-erythritol 4-phosphate cytidylyltransferase activity"/>
    <property type="evidence" value="ECO:0007669"/>
    <property type="project" value="UniProtKB-UniRule"/>
</dbReference>
<accession>A0AAW3JQV2</accession>
<comment type="pathway">
    <text evidence="2 9">Isoprenoid biosynthesis; isopentenyl diphosphate biosynthesis via DXP pathway; isopentenyl diphosphate from 1-deoxy-D-xylulose 5-phosphate: step 2/6.</text>
</comment>
<dbReference type="RefSeq" id="WP_055943638.1">
    <property type="nucleotide sequence ID" value="NZ_DBGDCA010000233.1"/>
</dbReference>
<organism evidence="11 12">
    <name type="scientific">Butyribacter intestini</name>
    <dbReference type="NCBI Taxonomy" id="1703332"/>
    <lineage>
        <taxon>Bacteria</taxon>
        <taxon>Bacillati</taxon>
        <taxon>Bacillota</taxon>
        <taxon>Clostridia</taxon>
        <taxon>Lachnospirales</taxon>
        <taxon>Lachnospiraceae</taxon>
        <taxon>Butyribacter</taxon>
    </lineage>
</organism>
<dbReference type="FunFam" id="3.90.550.10:FF:000003">
    <property type="entry name" value="2-C-methyl-D-erythritol 4-phosphate cytidylyltransferase"/>
    <property type="match status" value="1"/>
</dbReference>
<keyword evidence="7 9" id="KW-0414">Isoprene biosynthesis</keyword>
<feature type="site" description="Positions ribitol 5-phosphate for the nucleophilic attack" evidence="10">
    <location>
        <position position="160"/>
    </location>
</feature>
<evidence type="ECO:0000256" key="7">
    <source>
        <dbReference type="ARBA" id="ARBA00023229"/>
    </source>
</evidence>
<comment type="function">
    <text evidence="9">Catalyzes the formation of 4-diphosphocytidyl-2-C-methyl-D-erythritol from CTP and 2-C-methyl-D-erythritol 4-phosphate (MEP).</text>
</comment>
<comment type="catalytic activity">
    <reaction evidence="10">
        <text>D-ribitol 5-phosphate + CTP + H(+) = CDP-L-ribitol + diphosphate</text>
        <dbReference type="Rhea" id="RHEA:12456"/>
        <dbReference type="ChEBI" id="CHEBI:15378"/>
        <dbReference type="ChEBI" id="CHEBI:33019"/>
        <dbReference type="ChEBI" id="CHEBI:37563"/>
        <dbReference type="ChEBI" id="CHEBI:57608"/>
        <dbReference type="ChEBI" id="CHEBI:57695"/>
        <dbReference type="EC" id="2.7.7.40"/>
    </reaction>
</comment>
<dbReference type="InterPro" id="IPR034709">
    <property type="entry name" value="TarI"/>
</dbReference>
<dbReference type="EC" id="2.7.7.40" evidence="10"/>
<dbReference type="GO" id="GO:0071555">
    <property type="term" value="P:cell wall organization"/>
    <property type="evidence" value="ECO:0007669"/>
    <property type="project" value="UniProtKB-KW"/>
</dbReference>
<dbReference type="InterPro" id="IPR018294">
    <property type="entry name" value="ISPD_synthase_CS"/>
</dbReference>
<dbReference type="HAMAP" id="MF_00108">
    <property type="entry name" value="IspD"/>
    <property type="match status" value="1"/>
</dbReference>